<dbReference type="InterPro" id="IPR053144">
    <property type="entry name" value="Acetyltransferase_Butenolide"/>
</dbReference>
<evidence type="ECO:0000313" key="2">
    <source>
        <dbReference type="EMBL" id="GBG67520.1"/>
    </source>
</evidence>
<sequence>MRTWLEDLEVADDTVYSGKIWSHVDDTAYLGKICDRLRESINNSLSFGLYGPDGQQVGFVRVVSDYVRFAWLSDLYILEEHRHKGLGKWLVSTAMAYHMVADVDCWVLASSNEQEFFSKFSFESVSGPRFMAREKFGNSSGENGLGDLGLSASRRSILALPMSVAPLKVISHRKPSNLGNCTEIPGSEY</sequence>
<dbReference type="GO" id="GO:0016747">
    <property type="term" value="F:acyltransferase activity, transferring groups other than amino-acyl groups"/>
    <property type="evidence" value="ECO:0007669"/>
    <property type="project" value="InterPro"/>
</dbReference>
<reference evidence="2 3" key="1">
    <citation type="journal article" date="2018" name="Cell">
        <title>The Chara Genome: Secondary Complexity and Implications for Plant Terrestrialization.</title>
        <authorList>
            <person name="Nishiyama T."/>
            <person name="Sakayama H."/>
            <person name="Vries J.D."/>
            <person name="Buschmann H."/>
            <person name="Saint-Marcoux D."/>
            <person name="Ullrich K.K."/>
            <person name="Haas F.B."/>
            <person name="Vanderstraeten L."/>
            <person name="Becker D."/>
            <person name="Lang D."/>
            <person name="Vosolsobe S."/>
            <person name="Rombauts S."/>
            <person name="Wilhelmsson P.K.I."/>
            <person name="Janitza P."/>
            <person name="Kern R."/>
            <person name="Heyl A."/>
            <person name="Rumpler F."/>
            <person name="Villalobos L.I.A.C."/>
            <person name="Clay J.M."/>
            <person name="Skokan R."/>
            <person name="Toyoda A."/>
            <person name="Suzuki Y."/>
            <person name="Kagoshima H."/>
            <person name="Schijlen E."/>
            <person name="Tajeshwar N."/>
            <person name="Catarino B."/>
            <person name="Hetherington A.J."/>
            <person name="Saltykova A."/>
            <person name="Bonnot C."/>
            <person name="Breuninger H."/>
            <person name="Symeonidi A."/>
            <person name="Radhakrishnan G.V."/>
            <person name="Van Nieuwerburgh F."/>
            <person name="Deforce D."/>
            <person name="Chang C."/>
            <person name="Karol K.G."/>
            <person name="Hedrich R."/>
            <person name="Ulvskov P."/>
            <person name="Glockner G."/>
            <person name="Delwiche C.F."/>
            <person name="Petrasek J."/>
            <person name="Van de Peer Y."/>
            <person name="Friml J."/>
            <person name="Beilby M."/>
            <person name="Dolan L."/>
            <person name="Kohara Y."/>
            <person name="Sugano S."/>
            <person name="Fujiyama A."/>
            <person name="Delaux P.-M."/>
            <person name="Quint M."/>
            <person name="TheiBen G."/>
            <person name="Hagemann M."/>
            <person name="Harholt J."/>
            <person name="Dunand C."/>
            <person name="Zachgo S."/>
            <person name="Langdale J."/>
            <person name="Maumus F."/>
            <person name="Straeten D.V.D."/>
            <person name="Gould S.B."/>
            <person name="Rensing S.A."/>
        </authorList>
    </citation>
    <scope>NUCLEOTIDE SEQUENCE [LARGE SCALE GENOMIC DNA]</scope>
    <source>
        <strain evidence="2 3">S276</strain>
    </source>
</reference>
<dbReference type="AlphaFoldDB" id="A0A388KBU8"/>
<keyword evidence="3" id="KW-1185">Reference proteome</keyword>
<comment type="caution">
    <text evidence="2">The sequence shown here is derived from an EMBL/GenBank/DDBJ whole genome shotgun (WGS) entry which is preliminary data.</text>
</comment>
<dbReference type="Pfam" id="PF13508">
    <property type="entry name" value="Acetyltransf_7"/>
    <property type="match status" value="1"/>
</dbReference>
<proteinExistence type="predicted"/>
<name>A0A388KBU8_CHABU</name>
<dbReference type="SUPFAM" id="SSF55729">
    <property type="entry name" value="Acyl-CoA N-acyltransferases (Nat)"/>
    <property type="match status" value="1"/>
</dbReference>
<dbReference type="EMBL" id="BFEA01000088">
    <property type="protein sequence ID" value="GBG67520.1"/>
    <property type="molecule type" value="Genomic_DNA"/>
</dbReference>
<dbReference type="OrthoDB" id="10039976at2759"/>
<feature type="domain" description="N-acetyltransferase" evidence="1">
    <location>
        <begin position="1"/>
        <end position="136"/>
    </location>
</feature>
<evidence type="ECO:0000259" key="1">
    <source>
        <dbReference type="PROSITE" id="PS51186"/>
    </source>
</evidence>
<dbReference type="Gene3D" id="3.40.630.30">
    <property type="match status" value="1"/>
</dbReference>
<protein>
    <recommendedName>
        <fullName evidence="1">N-acetyltransferase domain-containing protein</fullName>
    </recommendedName>
</protein>
<dbReference type="Proteomes" id="UP000265515">
    <property type="component" value="Unassembled WGS sequence"/>
</dbReference>
<gene>
    <name evidence="2" type="ORF">CBR_g650</name>
</gene>
<dbReference type="PANTHER" id="PTHR43233:SF1">
    <property type="entry name" value="FAMILY N-ACETYLTRANSFERASE, PUTATIVE (AFU_ORTHOLOGUE AFUA_6G03350)-RELATED"/>
    <property type="match status" value="1"/>
</dbReference>
<organism evidence="2 3">
    <name type="scientific">Chara braunii</name>
    <name type="common">Braun's stonewort</name>
    <dbReference type="NCBI Taxonomy" id="69332"/>
    <lineage>
        <taxon>Eukaryota</taxon>
        <taxon>Viridiplantae</taxon>
        <taxon>Streptophyta</taxon>
        <taxon>Charophyceae</taxon>
        <taxon>Charales</taxon>
        <taxon>Characeae</taxon>
        <taxon>Chara</taxon>
    </lineage>
</organism>
<dbReference type="PROSITE" id="PS51186">
    <property type="entry name" value="GNAT"/>
    <property type="match status" value="1"/>
</dbReference>
<dbReference type="Gramene" id="GBG67520">
    <property type="protein sequence ID" value="GBG67520"/>
    <property type="gene ID" value="CBR_g650"/>
</dbReference>
<dbReference type="InterPro" id="IPR000182">
    <property type="entry name" value="GNAT_dom"/>
</dbReference>
<dbReference type="CDD" id="cd04301">
    <property type="entry name" value="NAT_SF"/>
    <property type="match status" value="1"/>
</dbReference>
<dbReference type="PANTHER" id="PTHR43233">
    <property type="entry name" value="FAMILY N-ACETYLTRANSFERASE, PUTATIVE (AFU_ORTHOLOGUE AFUA_6G03350)-RELATED"/>
    <property type="match status" value="1"/>
</dbReference>
<accession>A0A388KBU8</accession>
<dbReference type="InterPro" id="IPR016181">
    <property type="entry name" value="Acyl_CoA_acyltransferase"/>
</dbReference>
<evidence type="ECO:0000313" key="3">
    <source>
        <dbReference type="Proteomes" id="UP000265515"/>
    </source>
</evidence>